<dbReference type="CDD" id="cd11367">
    <property type="entry name" value="RNase_PH_RRP42"/>
    <property type="match status" value="1"/>
</dbReference>
<dbReference type="GO" id="GO:0034473">
    <property type="term" value="P:U1 snRNA 3'-end processing"/>
    <property type="evidence" value="ECO:0007669"/>
    <property type="project" value="TreeGrafter"/>
</dbReference>
<dbReference type="InterPro" id="IPR050590">
    <property type="entry name" value="Exosome_comp_Rrp42_subfam"/>
</dbReference>
<reference evidence="9 10" key="1">
    <citation type="journal article" date="2023" name="BMC Biol.">
        <title>The compact genome of the sponge Oopsacas minuta (Hexactinellida) is lacking key metazoan core genes.</title>
        <authorList>
            <person name="Santini S."/>
            <person name="Schenkelaars Q."/>
            <person name="Jourda C."/>
            <person name="Duchesne M."/>
            <person name="Belahbib H."/>
            <person name="Rocher C."/>
            <person name="Selva M."/>
            <person name="Riesgo A."/>
            <person name="Vervoort M."/>
            <person name="Leys S.P."/>
            <person name="Kodjabachian L."/>
            <person name="Le Bivic A."/>
            <person name="Borchiellini C."/>
            <person name="Claverie J.M."/>
            <person name="Renard E."/>
        </authorList>
    </citation>
    <scope>NUCLEOTIDE SEQUENCE [LARGE SCALE GENOMIC DNA]</scope>
    <source>
        <strain evidence="9">SPO-2</strain>
    </source>
</reference>
<dbReference type="GO" id="GO:0071038">
    <property type="term" value="P:TRAMP-dependent tRNA surveillance pathway"/>
    <property type="evidence" value="ECO:0007669"/>
    <property type="project" value="TreeGrafter"/>
</dbReference>
<comment type="similarity">
    <text evidence="3">Belongs to the RNase PH family.</text>
</comment>
<evidence type="ECO:0000256" key="2">
    <source>
        <dbReference type="ARBA" id="ARBA00004604"/>
    </source>
</evidence>
<dbReference type="Pfam" id="PF03725">
    <property type="entry name" value="RNase_PH_C"/>
    <property type="match status" value="1"/>
</dbReference>
<keyword evidence="10" id="KW-1185">Reference proteome</keyword>
<dbReference type="AlphaFoldDB" id="A0AAV7JZN7"/>
<evidence type="ECO:0000259" key="7">
    <source>
        <dbReference type="Pfam" id="PF01138"/>
    </source>
</evidence>
<evidence type="ECO:0000256" key="4">
    <source>
        <dbReference type="ARBA" id="ARBA00022490"/>
    </source>
</evidence>
<dbReference type="EMBL" id="JAKMXF010000233">
    <property type="protein sequence ID" value="KAI6654143.1"/>
    <property type="molecule type" value="Genomic_DNA"/>
</dbReference>
<dbReference type="InterPro" id="IPR036345">
    <property type="entry name" value="ExoRNase_PH_dom2_sf"/>
</dbReference>
<dbReference type="Proteomes" id="UP001165289">
    <property type="component" value="Unassembled WGS sequence"/>
</dbReference>
<evidence type="ECO:0000256" key="6">
    <source>
        <dbReference type="ARBA" id="ARBA00042523"/>
    </source>
</evidence>
<dbReference type="SUPFAM" id="SSF55666">
    <property type="entry name" value="Ribonuclease PH domain 2-like"/>
    <property type="match status" value="1"/>
</dbReference>
<evidence type="ECO:0000256" key="1">
    <source>
        <dbReference type="ARBA" id="ARBA00004496"/>
    </source>
</evidence>
<evidence type="ECO:0000256" key="3">
    <source>
        <dbReference type="ARBA" id="ARBA00006678"/>
    </source>
</evidence>
<keyword evidence="5" id="KW-0271">Exosome</keyword>
<organism evidence="9 10">
    <name type="scientific">Oopsacas minuta</name>
    <dbReference type="NCBI Taxonomy" id="111878"/>
    <lineage>
        <taxon>Eukaryota</taxon>
        <taxon>Metazoa</taxon>
        <taxon>Porifera</taxon>
        <taxon>Hexactinellida</taxon>
        <taxon>Hexasterophora</taxon>
        <taxon>Lyssacinosida</taxon>
        <taxon>Leucopsacidae</taxon>
        <taxon>Oopsacas</taxon>
    </lineage>
</organism>
<dbReference type="GO" id="GO:0034475">
    <property type="term" value="P:U4 snRNA 3'-end processing"/>
    <property type="evidence" value="ECO:0007669"/>
    <property type="project" value="TreeGrafter"/>
</dbReference>
<comment type="subcellular location">
    <subcellularLocation>
        <location evidence="1">Cytoplasm</location>
    </subcellularLocation>
    <subcellularLocation>
        <location evidence="2">Nucleus</location>
        <location evidence="2">Nucleolus</location>
    </subcellularLocation>
</comment>
<dbReference type="InterPro" id="IPR015847">
    <property type="entry name" value="ExoRNase_PH_dom2"/>
</dbReference>
<dbReference type="InterPro" id="IPR020568">
    <property type="entry name" value="Ribosomal_Su5_D2-typ_SF"/>
</dbReference>
<keyword evidence="4" id="KW-0963">Cytoplasm</keyword>
<evidence type="ECO:0000313" key="9">
    <source>
        <dbReference type="EMBL" id="KAI6654143.1"/>
    </source>
</evidence>
<dbReference type="GO" id="GO:0000467">
    <property type="term" value="P:exonucleolytic trimming to generate mature 3'-end of 5.8S rRNA from tricistronic rRNA transcript (SSU-rRNA, 5.8S rRNA, LSU-rRNA)"/>
    <property type="evidence" value="ECO:0007669"/>
    <property type="project" value="TreeGrafter"/>
</dbReference>
<gene>
    <name evidence="9" type="ORF">LOD99_2988</name>
</gene>
<dbReference type="InterPro" id="IPR001247">
    <property type="entry name" value="ExoRNase_PH_dom1"/>
</dbReference>
<evidence type="ECO:0000313" key="10">
    <source>
        <dbReference type="Proteomes" id="UP001165289"/>
    </source>
</evidence>
<dbReference type="GO" id="GO:0016075">
    <property type="term" value="P:rRNA catabolic process"/>
    <property type="evidence" value="ECO:0007669"/>
    <property type="project" value="TreeGrafter"/>
</dbReference>
<accession>A0AAV7JZN7</accession>
<sequence>MYRPVRLSVYEREYIIGGAEASIRSDGRKETEYRDFSIELGVVSNAYGSARVDLHSDTTVVMTAVKAELVAPLDDRPDEGKVEFSVECSPVVGPGFEGHSSDFIGLGITHLVKKTFLTSPNAFNTKSLCVLSGRQNWCLYVDTLILQMGGNLVDVVMIAIRAALENTRLPRTTIVEEGEVPEIEISDDPTSQIQIDTTGIPLCVTLHKVGIKVLVDARRDEETCSRACMHVIVNQTGKVCGMHMSQGGSFTPKQVLSGVERAVLQSKAMFESIREKINAIDVHRDSISIFLT</sequence>
<dbReference type="PANTHER" id="PTHR11097">
    <property type="entry name" value="EXOSOME COMPLEX EXONUCLEASE RIBOSOMAL RNA PROCESSING PROTEIN"/>
    <property type="match status" value="1"/>
</dbReference>
<name>A0AAV7JZN7_9METZ</name>
<dbReference type="GO" id="GO:0035925">
    <property type="term" value="F:mRNA 3'-UTR AU-rich region binding"/>
    <property type="evidence" value="ECO:0007669"/>
    <property type="project" value="TreeGrafter"/>
</dbReference>
<proteinExistence type="inferred from homology"/>
<evidence type="ECO:0000256" key="5">
    <source>
        <dbReference type="ARBA" id="ARBA00022835"/>
    </source>
</evidence>
<dbReference type="GO" id="GO:0071028">
    <property type="term" value="P:nuclear mRNA surveillance"/>
    <property type="evidence" value="ECO:0007669"/>
    <property type="project" value="TreeGrafter"/>
</dbReference>
<evidence type="ECO:0000259" key="8">
    <source>
        <dbReference type="Pfam" id="PF03725"/>
    </source>
</evidence>
<dbReference type="InterPro" id="IPR027408">
    <property type="entry name" value="PNPase/RNase_PH_dom_sf"/>
</dbReference>
<dbReference type="GO" id="GO:0071035">
    <property type="term" value="P:nuclear polyadenylation-dependent rRNA catabolic process"/>
    <property type="evidence" value="ECO:0007669"/>
    <property type="project" value="TreeGrafter"/>
</dbReference>
<dbReference type="SUPFAM" id="SSF54211">
    <property type="entry name" value="Ribosomal protein S5 domain 2-like"/>
    <property type="match status" value="1"/>
</dbReference>
<dbReference type="GO" id="GO:0000176">
    <property type="term" value="C:nuclear exosome (RNase complex)"/>
    <property type="evidence" value="ECO:0007669"/>
    <property type="project" value="TreeGrafter"/>
</dbReference>
<dbReference type="GO" id="GO:0034476">
    <property type="term" value="P:U5 snRNA 3'-end processing"/>
    <property type="evidence" value="ECO:0007669"/>
    <property type="project" value="TreeGrafter"/>
</dbReference>
<dbReference type="GO" id="GO:0000177">
    <property type="term" value="C:cytoplasmic exosome (RNase complex)"/>
    <property type="evidence" value="ECO:0007669"/>
    <property type="project" value="TreeGrafter"/>
</dbReference>
<dbReference type="Gene3D" id="3.30.230.70">
    <property type="entry name" value="GHMP Kinase, N-terminal domain"/>
    <property type="match status" value="1"/>
</dbReference>
<protein>
    <recommendedName>
        <fullName evidence="6">Ribosomal RNA-processing protein 42</fullName>
    </recommendedName>
</protein>
<comment type="caution">
    <text evidence="9">The sequence shown here is derived from an EMBL/GenBank/DDBJ whole genome shotgun (WGS) entry which is preliminary data.</text>
</comment>
<dbReference type="Pfam" id="PF01138">
    <property type="entry name" value="RNase_PH"/>
    <property type="match status" value="1"/>
</dbReference>
<feature type="domain" description="Exoribonuclease phosphorolytic" evidence="8">
    <location>
        <begin position="199"/>
        <end position="262"/>
    </location>
</feature>
<dbReference type="GO" id="GO:0005730">
    <property type="term" value="C:nucleolus"/>
    <property type="evidence" value="ECO:0007669"/>
    <property type="project" value="UniProtKB-SubCell"/>
</dbReference>
<dbReference type="PANTHER" id="PTHR11097:SF8">
    <property type="entry name" value="EXOSOME COMPLEX COMPONENT RRP42"/>
    <property type="match status" value="1"/>
</dbReference>
<feature type="domain" description="Exoribonuclease phosphorolytic" evidence="7">
    <location>
        <begin position="32"/>
        <end position="170"/>
    </location>
</feature>